<evidence type="ECO:0000256" key="1">
    <source>
        <dbReference type="SAM" id="Phobius"/>
    </source>
</evidence>
<name>A0ABQ6BPP3_9NEIS</name>
<keyword evidence="1" id="KW-1133">Transmembrane helix</keyword>
<dbReference type="Pfam" id="PF14219">
    <property type="entry name" value="DUF4328"/>
    <property type="match status" value="1"/>
</dbReference>
<feature type="transmembrane region" description="Helical" evidence="1">
    <location>
        <begin position="147"/>
        <end position="169"/>
    </location>
</feature>
<reference evidence="4" key="1">
    <citation type="journal article" date="2019" name="Int. J. Syst. Evol. Microbiol.">
        <title>The Global Catalogue of Microorganisms (GCM) 10K type strain sequencing project: providing services to taxonomists for standard genome sequencing and annotation.</title>
        <authorList>
            <consortium name="The Broad Institute Genomics Platform"/>
            <consortium name="The Broad Institute Genome Sequencing Center for Infectious Disease"/>
            <person name="Wu L."/>
            <person name="Ma J."/>
        </authorList>
    </citation>
    <scope>NUCLEOTIDE SEQUENCE [LARGE SCALE GENOMIC DNA]</scope>
    <source>
        <strain evidence="4">NBRC 104970</strain>
    </source>
</reference>
<feature type="domain" description="DUF4328" evidence="2">
    <location>
        <begin position="60"/>
        <end position="209"/>
    </location>
</feature>
<comment type="caution">
    <text evidence="3">The sequence shown here is derived from an EMBL/GenBank/DDBJ whole genome shotgun (WGS) entry which is preliminary data.</text>
</comment>
<feature type="transmembrane region" description="Helical" evidence="1">
    <location>
        <begin position="68"/>
        <end position="89"/>
    </location>
</feature>
<dbReference type="InterPro" id="IPR025565">
    <property type="entry name" value="DUF4328"/>
</dbReference>
<sequence>MQREHEGFFNLAGLTRAVGMIVAVQVTLIAMASITNGFKCIALRDLVREGGGSLEAAAAIYWGGQFELILDLSQVAVFLVSAVLVLKWIHRANLGARSLGALGMRYTPGWSVGWYFVPIASLWKPYQAMCELWKTSATSVGWIYQSVSPLVAWWWGLYLTMGLLNYGVMRLMLNATSIEDFAFLCKLETGAGILDISLNLITVILIARIFRMQNARAGLTMDREDPPASAS</sequence>
<keyword evidence="1" id="KW-0812">Transmembrane</keyword>
<evidence type="ECO:0000259" key="2">
    <source>
        <dbReference type="Pfam" id="PF14219"/>
    </source>
</evidence>
<dbReference type="RefSeq" id="WP_018748097.1">
    <property type="nucleotide sequence ID" value="NZ_BSOZ01000006.1"/>
</dbReference>
<gene>
    <name evidence="3" type="ORF">GCM10007860_07590</name>
</gene>
<protein>
    <recommendedName>
        <fullName evidence="2">DUF4328 domain-containing protein</fullName>
    </recommendedName>
</protein>
<dbReference type="Proteomes" id="UP001156836">
    <property type="component" value="Unassembled WGS sequence"/>
</dbReference>
<feature type="transmembrane region" description="Helical" evidence="1">
    <location>
        <begin position="17"/>
        <end position="38"/>
    </location>
</feature>
<proteinExistence type="predicted"/>
<evidence type="ECO:0000313" key="3">
    <source>
        <dbReference type="EMBL" id="GLS03614.1"/>
    </source>
</evidence>
<keyword evidence="4" id="KW-1185">Reference proteome</keyword>
<keyword evidence="1" id="KW-0472">Membrane</keyword>
<dbReference type="EMBL" id="BSOZ01000006">
    <property type="protein sequence ID" value="GLS03614.1"/>
    <property type="molecule type" value="Genomic_DNA"/>
</dbReference>
<organism evidence="3 4">
    <name type="scientific">Chitiniphilus shinanonensis</name>
    <dbReference type="NCBI Taxonomy" id="553088"/>
    <lineage>
        <taxon>Bacteria</taxon>
        <taxon>Pseudomonadati</taxon>
        <taxon>Pseudomonadota</taxon>
        <taxon>Betaproteobacteria</taxon>
        <taxon>Neisseriales</taxon>
        <taxon>Chitinibacteraceae</taxon>
        <taxon>Chitiniphilus</taxon>
    </lineage>
</organism>
<evidence type="ECO:0000313" key="4">
    <source>
        <dbReference type="Proteomes" id="UP001156836"/>
    </source>
</evidence>
<feature type="transmembrane region" description="Helical" evidence="1">
    <location>
        <begin position="189"/>
        <end position="210"/>
    </location>
</feature>
<accession>A0ABQ6BPP3</accession>